<sequence length="53" mass="6271">MTHGVISERTYIVRTPLLEMMIFIMFSDRIDKRLPSLTAQPAYVRQYKGARLR</sequence>
<proteinExistence type="predicted"/>
<organism evidence="1 2">
    <name type="scientific">Granulibacter bethesdensis (strain ATCC BAA-1260 / CGDNIH1)</name>
    <dbReference type="NCBI Taxonomy" id="391165"/>
    <lineage>
        <taxon>Bacteria</taxon>
        <taxon>Pseudomonadati</taxon>
        <taxon>Pseudomonadota</taxon>
        <taxon>Alphaproteobacteria</taxon>
        <taxon>Acetobacterales</taxon>
        <taxon>Acetobacteraceae</taxon>
        <taxon>Granulibacter</taxon>
    </lineage>
</organism>
<name>A0A286M361_GRABC</name>
<gene>
    <name evidence="1" type="ORF">GbCGDNIH1_10003</name>
</gene>
<reference evidence="1 2" key="1">
    <citation type="journal article" date="2007" name="J. Bacteriol.">
        <title>Genome sequence analysis of the emerging human pathogenic acetic acid bacterium Granulibacter bethesdensis.</title>
        <authorList>
            <person name="Greenberg D.E."/>
            <person name="Porcella S.F."/>
            <person name="Zelazny A.M."/>
            <person name="Virtaneva K."/>
            <person name="Sturdevant D.E."/>
            <person name="Kupko J.J.III."/>
            <person name="Barbian K.D."/>
            <person name="Babar A."/>
            <person name="Dorward D.W."/>
            <person name="Holland S.M."/>
        </authorList>
    </citation>
    <scope>NUCLEOTIDE SEQUENCE [LARGE SCALE GENOMIC DNA]</scope>
    <source>
        <strain evidence="2">ATCC BAA-1260 / CGDNIH1</strain>
    </source>
</reference>
<dbReference type="EMBL" id="CP000394">
    <property type="protein sequence ID" value="ASV62460.1"/>
    <property type="molecule type" value="Genomic_DNA"/>
</dbReference>
<evidence type="ECO:0000313" key="1">
    <source>
        <dbReference type="EMBL" id="ASV62460.1"/>
    </source>
</evidence>
<dbReference type="KEGG" id="gbe:GbCGDNIH1_10003"/>
<accession>A0A286M361</accession>
<evidence type="ECO:0000313" key="2">
    <source>
        <dbReference type="Proteomes" id="UP000001963"/>
    </source>
</evidence>
<keyword evidence="2" id="KW-1185">Reference proteome</keyword>
<protein>
    <submittedName>
        <fullName evidence="1">Uncharacterized protein</fullName>
    </submittedName>
</protein>
<dbReference type="AlphaFoldDB" id="A0A286M361"/>
<dbReference type="Proteomes" id="UP000001963">
    <property type="component" value="Chromosome"/>
</dbReference>